<dbReference type="KEGG" id="red:roselon_00463"/>
<organism evidence="4 5">
    <name type="scientific">Roseicyclus elongatus DSM 19469</name>
    <dbReference type="NCBI Taxonomy" id="1294273"/>
    <lineage>
        <taxon>Bacteria</taxon>
        <taxon>Pseudomonadati</taxon>
        <taxon>Pseudomonadota</taxon>
        <taxon>Alphaproteobacteria</taxon>
        <taxon>Rhodobacterales</taxon>
        <taxon>Roseobacteraceae</taxon>
        <taxon>Roseicyclus</taxon>
    </lineage>
</organism>
<keyword evidence="5" id="KW-1185">Reference proteome</keyword>
<dbReference type="PROSITE" id="PS51186">
    <property type="entry name" value="GNAT"/>
    <property type="match status" value="1"/>
</dbReference>
<accession>W8RYK8</accession>
<evidence type="ECO:0000259" key="3">
    <source>
        <dbReference type="PROSITE" id="PS51186"/>
    </source>
</evidence>
<dbReference type="HOGENOM" id="CLU_013985_11_8_5"/>
<sequence length="154" mass="16006">MALHIAEVTGPDAAADALLAAHEASMRALSPAESCHVLSAEQLRAAGARVFLGRDETGGGVAIGAVAPLGPGAAELKSMHCAATARGRGHGRALLRHLMQIAREGGLLTLWLETGSSEAFAPARRLYRSEGFVECPSFGSYRPDPASVFMTRGL</sequence>
<evidence type="ECO:0000313" key="5">
    <source>
        <dbReference type="Proteomes" id="UP000019593"/>
    </source>
</evidence>
<dbReference type="CDD" id="cd04301">
    <property type="entry name" value="NAT_SF"/>
    <property type="match status" value="1"/>
</dbReference>
<dbReference type="SUPFAM" id="SSF55729">
    <property type="entry name" value="Acyl-CoA N-acyltransferases (Nat)"/>
    <property type="match status" value="1"/>
</dbReference>
<dbReference type="EMBL" id="CP004372">
    <property type="protein sequence ID" value="AHM02907.1"/>
    <property type="molecule type" value="Genomic_DNA"/>
</dbReference>
<dbReference type="eggNOG" id="COG0456">
    <property type="taxonomic scope" value="Bacteria"/>
</dbReference>
<dbReference type="OrthoDB" id="9803233at2"/>
<keyword evidence="1 4" id="KW-0808">Transferase</keyword>
<feature type="domain" description="N-acetyltransferase" evidence="3">
    <location>
        <begin position="3"/>
        <end position="154"/>
    </location>
</feature>
<dbReference type="Pfam" id="PF13508">
    <property type="entry name" value="Acetyltransf_7"/>
    <property type="match status" value="1"/>
</dbReference>
<gene>
    <name evidence="4" type="ORF">roselon_00463</name>
</gene>
<dbReference type="InterPro" id="IPR000182">
    <property type="entry name" value="GNAT_dom"/>
</dbReference>
<dbReference type="Proteomes" id="UP000019593">
    <property type="component" value="Chromosome"/>
</dbReference>
<name>W8RYK8_9RHOB</name>
<dbReference type="Gene3D" id="3.40.630.30">
    <property type="match status" value="1"/>
</dbReference>
<evidence type="ECO:0000256" key="2">
    <source>
        <dbReference type="ARBA" id="ARBA00023315"/>
    </source>
</evidence>
<dbReference type="PANTHER" id="PTHR43877">
    <property type="entry name" value="AMINOALKYLPHOSPHONATE N-ACETYLTRANSFERASE-RELATED-RELATED"/>
    <property type="match status" value="1"/>
</dbReference>
<dbReference type="AlphaFoldDB" id="W8RYK8"/>
<proteinExistence type="predicted"/>
<dbReference type="PANTHER" id="PTHR43877:SF5">
    <property type="entry name" value="BLL8307 PROTEIN"/>
    <property type="match status" value="1"/>
</dbReference>
<dbReference type="InterPro" id="IPR016181">
    <property type="entry name" value="Acyl_CoA_acyltransferase"/>
</dbReference>
<evidence type="ECO:0000256" key="1">
    <source>
        <dbReference type="ARBA" id="ARBA00022679"/>
    </source>
</evidence>
<reference evidence="4 5" key="1">
    <citation type="submission" date="2013-03" db="EMBL/GenBank/DDBJ databases">
        <authorList>
            <person name="Fiebig A."/>
            <person name="Goeker M."/>
            <person name="Klenk H.-P.P."/>
        </authorList>
    </citation>
    <scope>NUCLEOTIDE SEQUENCE [LARGE SCALE GENOMIC DNA]</scope>
    <source>
        <strain evidence="5">DSM 19469</strain>
    </source>
</reference>
<protein>
    <submittedName>
        <fullName evidence="4">Acetyltransferase, GNAT family</fullName>
    </submittedName>
</protein>
<dbReference type="STRING" id="1294273.roselon_00463"/>
<dbReference type="InterPro" id="IPR050832">
    <property type="entry name" value="Bact_Acetyltransf"/>
</dbReference>
<dbReference type="GO" id="GO:0016747">
    <property type="term" value="F:acyltransferase activity, transferring groups other than amino-acyl groups"/>
    <property type="evidence" value="ECO:0007669"/>
    <property type="project" value="InterPro"/>
</dbReference>
<evidence type="ECO:0000313" key="4">
    <source>
        <dbReference type="EMBL" id="AHM02907.1"/>
    </source>
</evidence>
<keyword evidence="2" id="KW-0012">Acyltransferase</keyword>
<dbReference type="RefSeq" id="WP_025310810.1">
    <property type="nucleotide sequence ID" value="NZ_CP004372.1"/>
</dbReference>